<evidence type="ECO:0000313" key="1">
    <source>
        <dbReference type="EMBL" id="GAG71638.1"/>
    </source>
</evidence>
<evidence type="ECO:0008006" key="2">
    <source>
        <dbReference type="Google" id="ProtNLM"/>
    </source>
</evidence>
<sequence>MKKLKVDLETFKTCTLKYKFNYIDKIKREEEGIEAFSFPTSCLYYLIFYVGQITDNRNIFNGLILAVSYLL</sequence>
<accession>X1AFX6</accession>
<proteinExistence type="predicted"/>
<comment type="caution">
    <text evidence="1">The sequence shown here is derived from an EMBL/GenBank/DDBJ whole genome shotgun (WGS) entry which is preliminary data.</text>
</comment>
<gene>
    <name evidence="1" type="ORF">S01H4_05531</name>
</gene>
<name>X1AFX6_9ZZZZ</name>
<dbReference type="EMBL" id="BART01001614">
    <property type="protein sequence ID" value="GAG71638.1"/>
    <property type="molecule type" value="Genomic_DNA"/>
</dbReference>
<reference evidence="1" key="1">
    <citation type="journal article" date="2014" name="Front. Microbiol.">
        <title>High frequency of phylogenetically diverse reductive dehalogenase-homologous genes in deep subseafloor sedimentary metagenomes.</title>
        <authorList>
            <person name="Kawai M."/>
            <person name="Futagami T."/>
            <person name="Toyoda A."/>
            <person name="Takaki Y."/>
            <person name="Nishi S."/>
            <person name="Hori S."/>
            <person name="Arai W."/>
            <person name="Tsubouchi T."/>
            <person name="Morono Y."/>
            <person name="Uchiyama I."/>
            <person name="Ito T."/>
            <person name="Fujiyama A."/>
            <person name="Inagaki F."/>
            <person name="Takami H."/>
        </authorList>
    </citation>
    <scope>NUCLEOTIDE SEQUENCE</scope>
    <source>
        <strain evidence="1">Expedition CK06-06</strain>
    </source>
</reference>
<protein>
    <recommendedName>
        <fullName evidence="2">PD-(D/E)XK endonuclease-like domain-containing protein</fullName>
    </recommendedName>
</protein>
<dbReference type="AlphaFoldDB" id="X1AFX6"/>
<organism evidence="1">
    <name type="scientific">marine sediment metagenome</name>
    <dbReference type="NCBI Taxonomy" id="412755"/>
    <lineage>
        <taxon>unclassified sequences</taxon>
        <taxon>metagenomes</taxon>
        <taxon>ecological metagenomes</taxon>
    </lineage>
</organism>